<dbReference type="CDD" id="cd06587">
    <property type="entry name" value="VOC"/>
    <property type="match status" value="1"/>
</dbReference>
<dbReference type="STRING" id="1304281.ACM44_10065"/>
<accession>A0A0J7LPK7</accession>
<sequence length="123" mass="14093">MELGAFSVSLKVKDIKKSVEFYQKLGFTYKNGNIDQKWVVLKNGNTVIGLFEGYIEGNTLTFNPGWDQNAKNLENFTDIREIQKTLKSENVKLDREADENTKGPEYILLKDPDGNPILIDQHR</sequence>
<dbReference type="EMBL" id="LFNG01000012">
    <property type="protein sequence ID" value="KMQ71000.1"/>
    <property type="molecule type" value="Genomic_DNA"/>
</dbReference>
<dbReference type="InterPro" id="IPR037523">
    <property type="entry name" value="VOC_core"/>
</dbReference>
<dbReference type="PANTHER" id="PTHR36503">
    <property type="entry name" value="BLR2520 PROTEIN"/>
    <property type="match status" value="1"/>
</dbReference>
<gene>
    <name evidence="2" type="ORF">ACM44_10065</name>
</gene>
<proteinExistence type="predicted"/>
<dbReference type="Proteomes" id="UP000035900">
    <property type="component" value="Unassembled WGS sequence"/>
</dbReference>
<reference evidence="2 3" key="1">
    <citation type="journal article" date="2004" name="Int. J. Syst. Evol. Microbiol.">
        <title>Kaistella koreensis gen. nov., sp. nov., a novel member of the Chryseobacterium-Bergeyella-Riemerella branch.</title>
        <authorList>
            <person name="Kim M.K."/>
            <person name="Im W.T."/>
            <person name="Shin Y.K."/>
            <person name="Lim J.H."/>
            <person name="Kim S.H."/>
            <person name="Lee B.C."/>
            <person name="Park M.Y."/>
            <person name="Lee K.Y."/>
            <person name="Lee S.T."/>
        </authorList>
    </citation>
    <scope>NUCLEOTIDE SEQUENCE [LARGE SCALE GENOMIC DNA]</scope>
    <source>
        <strain evidence="2 3">CCUG 49689</strain>
    </source>
</reference>
<dbReference type="SUPFAM" id="SSF54593">
    <property type="entry name" value="Glyoxalase/Bleomycin resistance protein/Dihydroxybiphenyl dioxygenase"/>
    <property type="match status" value="1"/>
</dbReference>
<protein>
    <submittedName>
        <fullName evidence="2">Glyoxalase</fullName>
    </submittedName>
</protein>
<evidence type="ECO:0000259" key="1">
    <source>
        <dbReference type="PROSITE" id="PS51819"/>
    </source>
</evidence>
<dbReference type="InterPro" id="IPR029068">
    <property type="entry name" value="Glyas_Bleomycin-R_OHBP_Dase"/>
</dbReference>
<dbReference type="InterPro" id="IPR004360">
    <property type="entry name" value="Glyas_Fos-R_dOase_dom"/>
</dbReference>
<evidence type="ECO:0000313" key="2">
    <source>
        <dbReference type="EMBL" id="KMQ71000.1"/>
    </source>
</evidence>
<dbReference type="PANTHER" id="PTHR36503:SF1">
    <property type="entry name" value="BLR2520 PROTEIN"/>
    <property type="match status" value="1"/>
</dbReference>
<name>A0A0J7LPK7_9FLAO</name>
<dbReference type="PROSITE" id="PS51819">
    <property type="entry name" value="VOC"/>
    <property type="match status" value="1"/>
</dbReference>
<feature type="domain" description="VOC" evidence="1">
    <location>
        <begin position="4"/>
        <end position="122"/>
    </location>
</feature>
<dbReference type="Gene3D" id="3.10.180.10">
    <property type="entry name" value="2,3-Dihydroxybiphenyl 1,2-Dioxygenase, domain 1"/>
    <property type="match status" value="1"/>
</dbReference>
<comment type="caution">
    <text evidence="2">The sequence shown here is derived from an EMBL/GenBank/DDBJ whole genome shotgun (WGS) entry which is preliminary data.</text>
</comment>
<evidence type="ECO:0000313" key="3">
    <source>
        <dbReference type="Proteomes" id="UP000035900"/>
    </source>
</evidence>
<keyword evidence="3" id="KW-1185">Reference proteome</keyword>
<dbReference type="AlphaFoldDB" id="A0A0J7LPK7"/>
<organism evidence="2 3">
    <name type="scientific">Chryseobacterium koreense CCUG 49689</name>
    <dbReference type="NCBI Taxonomy" id="1304281"/>
    <lineage>
        <taxon>Bacteria</taxon>
        <taxon>Pseudomonadati</taxon>
        <taxon>Bacteroidota</taxon>
        <taxon>Flavobacteriia</taxon>
        <taxon>Flavobacteriales</taxon>
        <taxon>Weeksellaceae</taxon>
        <taxon>Chryseobacterium group</taxon>
        <taxon>Chryseobacterium</taxon>
    </lineage>
</organism>
<dbReference type="Pfam" id="PF00903">
    <property type="entry name" value="Glyoxalase"/>
    <property type="match status" value="1"/>
</dbReference>
<dbReference type="PATRIC" id="fig|1304281.5.peg.2165"/>
<dbReference type="OrthoDB" id="2719609at2"/>